<comment type="caution">
    <text evidence="1">The sequence shown here is derived from an EMBL/GenBank/DDBJ whole genome shotgun (WGS) entry which is preliminary data.</text>
</comment>
<dbReference type="AlphaFoldDB" id="A0AAW2H3X7"/>
<dbReference type="Proteomes" id="UP001430953">
    <property type="component" value="Unassembled WGS sequence"/>
</dbReference>
<proteinExistence type="predicted"/>
<keyword evidence="2" id="KW-1185">Reference proteome</keyword>
<reference evidence="1 2" key="1">
    <citation type="submission" date="2023-03" db="EMBL/GenBank/DDBJ databases">
        <title>High recombination rates correlate with genetic variation in Cardiocondyla obscurior ants.</title>
        <authorList>
            <person name="Errbii M."/>
        </authorList>
    </citation>
    <scope>NUCLEOTIDE SEQUENCE [LARGE SCALE GENOMIC DNA]</scope>
    <source>
        <strain evidence="1">Alpha-2009</strain>
        <tissue evidence="1">Whole body</tissue>
    </source>
</reference>
<organism evidence="1 2">
    <name type="scientific">Cardiocondyla obscurior</name>
    <dbReference type="NCBI Taxonomy" id="286306"/>
    <lineage>
        <taxon>Eukaryota</taxon>
        <taxon>Metazoa</taxon>
        <taxon>Ecdysozoa</taxon>
        <taxon>Arthropoda</taxon>
        <taxon>Hexapoda</taxon>
        <taxon>Insecta</taxon>
        <taxon>Pterygota</taxon>
        <taxon>Neoptera</taxon>
        <taxon>Endopterygota</taxon>
        <taxon>Hymenoptera</taxon>
        <taxon>Apocrita</taxon>
        <taxon>Aculeata</taxon>
        <taxon>Formicoidea</taxon>
        <taxon>Formicidae</taxon>
        <taxon>Myrmicinae</taxon>
        <taxon>Cardiocondyla</taxon>
    </lineage>
</organism>
<evidence type="ECO:0000313" key="1">
    <source>
        <dbReference type="EMBL" id="KAL0134264.1"/>
    </source>
</evidence>
<accession>A0AAW2H3X7</accession>
<dbReference type="EMBL" id="JADYXP020000001">
    <property type="protein sequence ID" value="KAL0134264.1"/>
    <property type="molecule type" value="Genomic_DNA"/>
</dbReference>
<name>A0AAW2H3X7_9HYME</name>
<gene>
    <name evidence="1" type="ORF">PUN28_001218</name>
</gene>
<sequence length="179" mass="20123">MLRGALINFSMHHQNTKFGALISDNEKHNSVTFNSRRGILPAELTTGQSRSVHVHLPLIMLLTRLAFLSCSSPLAYPVCSRRTLVFVDDDARLIEGDNYRCTTADRVSGMLVRAYLSSIGSLPDIIKAIYQLIYFKPPRRSVNLSGFSRPARRYSCDLNKPSAIRKISKQPARRSLENS</sequence>
<evidence type="ECO:0000313" key="2">
    <source>
        <dbReference type="Proteomes" id="UP001430953"/>
    </source>
</evidence>
<protein>
    <submittedName>
        <fullName evidence="1">Uncharacterized protein</fullName>
    </submittedName>
</protein>